<feature type="transmembrane region" description="Helical" evidence="5">
    <location>
        <begin position="412"/>
        <end position="438"/>
    </location>
</feature>
<keyword evidence="2 5" id="KW-0812">Transmembrane</keyword>
<feature type="transmembrane region" description="Helical" evidence="5">
    <location>
        <begin position="346"/>
        <end position="368"/>
    </location>
</feature>
<dbReference type="PANTHER" id="PTHR22950">
    <property type="entry name" value="AMINO ACID TRANSPORTER"/>
    <property type="match status" value="1"/>
</dbReference>
<dbReference type="GO" id="GO:0015180">
    <property type="term" value="F:L-alanine transmembrane transporter activity"/>
    <property type="evidence" value="ECO:0007669"/>
    <property type="project" value="TreeGrafter"/>
</dbReference>
<evidence type="ECO:0000313" key="8">
    <source>
        <dbReference type="Proteomes" id="UP000261540"/>
    </source>
</evidence>
<dbReference type="AlphaFoldDB" id="A0A3B3S6K8"/>
<dbReference type="PANTHER" id="PTHR22950:SF190">
    <property type="entry name" value="NEUTRAL AMINO ACID UNIPORTER 4"/>
    <property type="match status" value="1"/>
</dbReference>
<comment type="subcellular location">
    <subcellularLocation>
        <location evidence="1">Membrane</location>
        <topology evidence="1">Multi-pass membrane protein</topology>
    </subcellularLocation>
</comment>
<evidence type="ECO:0000256" key="2">
    <source>
        <dbReference type="ARBA" id="ARBA00022692"/>
    </source>
</evidence>
<dbReference type="GeneID" id="111860285"/>
<feature type="transmembrane region" description="Helical" evidence="5">
    <location>
        <begin position="389"/>
        <end position="406"/>
    </location>
</feature>
<dbReference type="InterPro" id="IPR013057">
    <property type="entry name" value="AA_transpt_TM"/>
</dbReference>
<dbReference type="Proteomes" id="UP000261540">
    <property type="component" value="Unplaced"/>
</dbReference>
<feature type="transmembrane region" description="Helical" evidence="5">
    <location>
        <begin position="303"/>
        <end position="326"/>
    </location>
</feature>
<reference evidence="7" key="2">
    <citation type="submission" date="2025-09" db="UniProtKB">
        <authorList>
            <consortium name="Ensembl"/>
        </authorList>
    </citation>
    <scope>IDENTIFICATION</scope>
</reference>
<accession>A0A3B3S6K8</accession>
<evidence type="ECO:0000259" key="6">
    <source>
        <dbReference type="Pfam" id="PF01490"/>
    </source>
</evidence>
<dbReference type="Pfam" id="PF01490">
    <property type="entry name" value="Aa_trans"/>
    <property type="match status" value="1"/>
</dbReference>
<proteinExistence type="predicted"/>
<organism evidence="7 8">
    <name type="scientific">Paramormyrops kingsleyae</name>
    <dbReference type="NCBI Taxonomy" id="1676925"/>
    <lineage>
        <taxon>Eukaryota</taxon>
        <taxon>Metazoa</taxon>
        <taxon>Chordata</taxon>
        <taxon>Craniata</taxon>
        <taxon>Vertebrata</taxon>
        <taxon>Euteleostomi</taxon>
        <taxon>Actinopterygii</taxon>
        <taxon>Neopterygii</taxon>
        <taxon>Teleostei</taxon>
        <taxon>Osteoglossocephala</taxon>
        <taxon>Osteoglossomorpha</taxon>
        <taxon>Osteoglossiformes</taxon>
        <taxon>Mormyridae</taxon>
        <taxon>Paramormyrops</taxon>
    </lineage>
</organism>
<dbReference type="GeneTree" id="ENSGT00940000160117"/>
<dbReference type="RefSeq" id="XP_023699599.1">
    <property type="nucleotide sequence ID" value="XM_023843831.2"/>
</dbReference>
<dbReference type="GO" id="GO:0005774">
    <property type="term" value="C:vacuolar membrane"/>
    <property type="evidence" value="ECO:0007669"/>
    <property type="project" value="TreeGrafter"/>
</dbReference>
<name>A0A3B3S6K8_9TELE</name>
<keyword evidence="8" id="KW-1185">Reference proteome</keyword>
<evidence type="ECO:0000256" key="1">
    <source>
        <dbReference type="ARBA" id="ARBA00004141"/>
    </source>
</evidence>
<dbReference type="GO" id="GO:0015193">
    <property type="term" value="F:L-proline transmembrane transporter activity"/>
    <property type="evidence" value="ECO:0007669"/>
    <property type="project" value="TreeGrafter"/>
</dbReference>
<evidence type="ECO:0000256" key="4">
    <source>
        <dbReference type="ARBA" id="ARBA00023136"/>
    </source>
</evidence>
<feature type="transmembrane region" description="Helical" evidence="5">
    <location>
        <begin position="230"/>
        <end position="252"/>
    </location>
</feature>
<evidence type="ECO:0000256" key="5">
    <source>
        <dbReference type="SAM" id="Phobius"/>
    </source>
</evidence>
<protein>
    <submittedName>
        <fullName evidence="7">Solute carrier family 36 member 4</fullName>
    </submittedName>
</protein>
<dbReference type="FunFam" id="1.20.1740.10:FF:000067">
    <property type="entry name" value="Transmembrane domain transporter"/>
    <property type="match status" value="1"/>
</dbReference>
<feature type="transmembrane region" description="Helical" evidence="5">
    <location>
        <begin position="450"/>
        <end position="469"/>
    </location>
</feature>
<reference evidence="7" key="1">
    <citation type="submission" date="2025-08" db="UniProtKB">
        <authorList>
            <consortium name="Ensembl"/>
        </authorList>
    </citation>
    <scope>IDENTIFICATION</scope>
</reference>
<evidence type="ECO:0000313" key="7">
    <source>
        <dbReference type="Ensembl" id="ENSPKIP00000025805.1"/>
    </source>
</evidence>
<feature type="transmembrane region" description="Helical" evidence="5">
    <location>
        <begin position="78"/>
        <end position="104"/>
    </location>
</feature>
<sequence length="504" mass="55556">MDTAEQLDMEVMTPLIEDLGLHSEENSDEDCDPELAPVQRNYDLSTRQGITFFQTLIHLLKGNIGTGVLGLPLAVRNAGIIVGPISLVLIGVVCVHCMHILVSCSHHLSERLKRPPAGYSDTVALAMEHSSFRSLGRGASFGRHLVNFFLVLTQLGFCSVYFVFLAENVKQVVEGYWGNSTESPPRGFSGGNVTMETGPEPWALDLRLYMLFFLPFLVLLVFVRDLRSMAVLSFLANLCMAVSLLVIFRYILNDVGDPHRLPYVSSWKRIPFFFGTAIFAFEGIGVVLPLENQMRAPKRFPQALNIGMGIVIVLYVTLATLGYLHFGESIKGSITLNLPHDAWTNQMVKILYSFGVFLSYSIQFFVPAEIILPPLRARLQEAWRVPCELVVRALLVCLTCVTAVLIPRLDLVISFVGAVSSTALALVFPPLVEIITFADRKCHLGMAIKDLLIATVGFIGFLAGTYVTVEEIISPEVSCQLPDLFNTSDPSGWNRTTPGASTPV</sequence>
<dbReference type="STRING" id="1676925.ENSPKIP00000025805"/>
<keyword evidence="4 5" id="KW-0472">Membrane</keyword>
<feature type="transmembrane region" description="Helical" evidence="5">
    <location>
        <begin position="145"/>
        <end position="164"/>
    </location>
</feature>
<dbReference type="Ensembl" id="ENSPKIT00000006551.1">
    <property type="protein sequence ID" value="ENSPKIP00000025805.1"/>
    <property type="gene ID" value="ENSPKIG00000008540.1"/>
</dbReference>
<feature type="transmembrane region" description="Helical" evidence="5">
    <location>
        <begin position="206"/>
        <end position="223"/>
    </location>
</feature>
<feature type="domain" description="Amino acid transporter transmembrane" evidence="6">
    <location>
        <begin position="49"/>
        <end position="469"/>
    </location>
</feature>
<evidence type="ECO:0000256" key="3">
    <source>
        <dbReference type="ARBA" id="ARBA00022989"/>
    </source>
</evidence>
<feature type="transmembrane region" description="Helical" evidence="5">
    <location>
        <begin position="272"/>
        <end position="291"/>
    </location>
</feature>
<keyword evidence="3 5" id="KW-1133">Transmembrane helix</keyword>
<dbReference type="OrthoDB" id="1684102at2759"/>